<dbReference type="EMBL" id="WIGN01000016">
    <property type="protein sequence ID" value="KAF6818254.1"/>
    <property type="molecule type" value="Genomic_DNA"/>
</dbReference>
<dbReference type="GO" id="GO:1901255">
    <property type="term" value="P:nucleotide-excision repair involved in interstrand cross-link repair"/>
    <property type="evidence" value="ECO:0007669"/>
    <property type="project" value="TreeGrafter"/>
</dbReference>
<keyword evidence="8" id="KW-0234">DNA repair</keyword>
<evidence type="ECO:0000256" key="1">
    <source>
        <dbReference type="ARBA" id="ARBA00004123"/>
    </source>
</evidence>
<evidence type="ECO:0000313" key="13">
    <source>
        <dbReference type="Proteomes" id="UP000652219"/>
    </source>
</evidence>
<dbReference type="CDD" id="cd20078">
    <property type="entry name" value="XPF_nuclease_XPF_euk"/>
    <property type="match status" value="1"/>
</dbReference>
<dbReference type="SUPFAM" id="SSF47781">
    <property type="entry name" value="RuvA domain 2-like"/>
    <property type="match status" value="1"/>
</dbReference>
<dbReference type="GO" id="GO:0000110">
    <property type="term" value="C:nucleotide-excision repair factor 1 complex"/>
    <property type="evidence" value="ECO:0007669"/>
    <property type="project" value="TreeGrafter"/>
</dbReference>
<dbReference type="Gene3D" id="3.40.50.10130">
    <property type="match status" value="1"/>
</dbReference>
<keyword evidence="9" id="KW-0539">Nucleus</keyword>
<dbReference type="SUPFAM" id="SSF52980">
    <property type="entry name" value="Restriction endonuclease-like"/>
    <property type="match status" value="1"/>
</dbReference>
<gene>
    <name evidence="12" type="ORF">CSOJ01_01895</name>
</gene>
<dbReference type="InterPro" id="IPR006167">
    <property type="entry name" value="XPF"/>
</dbReference>
<keyword evidence="5" id="KW-0227">DNA damage</keyword>
<dbReference type="Pfam" id="PF02732">
    <property type="entry name" value="ERCC4"/>
    <property type="match status" value="1"/>
</dbReference>
<keyword evidence="6" id="KW-0378">Hydrolase</keyword>
<reference evidence="12 13" key="1">
    <citation type="journal article" date="2020" name="Phytopathology">
        <title>Genome Sequence Resources of Colletotrichum truncatum, C. plurivorum, C. musicola, and C. sojae: Four Species Pathogenic to Soybean (Glycine max).</title>
        <authorList>
            <person name="Rogerio F."/>
            <person name="Boufleur T.R."/>
            <person name="Ciampi-Guillardi M."/>
            <person name="Sukno S.A."/>
            <person name="Thon M.R."/>
            <person name="Massola Junior N.S."/>
            <person name="Baroncelli R."/>
        </authorList>
    </citation>
    <scope>NUCLEOTIDE SEQUENCE [LARGE SCALE GENOMIC DNA]</scope>
    <source>
        <strain evidence="12 13">LFN0009</strain>
    </source>
</reference>
<keyword evidence="13" id="KW-1185">Reference proteome</keyword>
<dbReference type="InterPro" id="IPR047520">
    <property type="entry name" value="XPF_nuclease"/>
</dbReference>
<dbReference type="NCBIfam" id="TIGR00596">
    <property type="entry name" value="rad1"/>
    <property type="match status" value="1"/>
</dbReference>
<dbReference type="Proteomes" id="UP000652219">
    <property type="component" value="Unassembled WGS sequence"/>
</dbReference>
<evidence type="ECO:0000313" key="12">
    <source>
        <dbReference type="EMBL" id="KAF6818254.1"/>
    </source>
</evidence>
<evidence type="ECO:0000256" key="10">
    <source>
        <dbReference type="SAM" id="MobiDB-lite"/>
    </source>
</evidence>
<comment type="similarity">
    <text evidence="2">Belongs to the XPF family.</text>
</comment>
<dbReference type="GO" id="GO:0000712">
    <property type="term" value="P:resolution of meiotic recombination intermediates"/>
    <property type="evidence" value="ECO:0007669"/>
    <property type="project" value="TreeGrafter"/>
</dbReference>
<evidence type="ECO:0000256" key="9">
    <source>
        <dbReference type="ARBA" id="ARBA00023242"/>
    </source>
</evidence>
<sequence length="933" mass="105376">MSNNAPQPVKLSLPLEYQQSLFQELRSEDELVVLARGLGLMRLITNLLHSYDAAGNNLIIVVGADDRENNWIGEALAEHAAISMSPNARGLTVVNTDFTSVGAREKMYARGGIFSITSRILVVDLLTNLLDTEKVTGLVLLHADRVVATSLEAFILRIYRQKNKAGFLKAFSDNPDPFSTGFSPLATAMRNLFLKKASLWPRFHVTVAQSLEGKKTAEVIELNITMSEAMRTIQNAVLECVEVSIHELKKGNTGLEMEDWNLDSALHKNFDVIIRRQLDPNWHRVSWKTRQIVGDLSVLRGLLHSVLALDAVSFLQHLDTIHAAHSPPPGSTRQNQSPWLFLDAAQTIFETARKRVYEASSKAATADANIDSLKPVLEEQPKWAWLADVLTEIDNSMHFDPPVRDDSNGTILIMCGDANTCRQLRDYLQTMHFKPKVEKEPSEDDEEDEDQPSASFMMRRKLRNYLRWKKEFAQVHATLFADTQKSLNGATDRMGQPLRGKPSNKRRRVRGGGAAGTSMGRAENGSILQFFERPAEVEDLMAEVQITEEEAGQKPEIVTDPLENMEDYYQLYDMQDLVVVHSYDGDHDEHVLEEVKPRYIIMYEPDAAFIRRVEVYRSSHNDRNVRVYFLYYGESVEEQRYLSSVRREKDAFTKLIRERATMSIVLTADPHGVEDPQEAFLRTVNTRIAGGGRLAATAQPPRVVVDVREFRSSLPSLLHGRSMVIVPCMLTVGDYVLSPNICVERKSVSDLISSFKDGRLYAQAETMFQHYKSPMLLIEFDQNKSFTLEPFADLSGSLNSIAPTNVSSDLQSKLVLLTLAFPKLRIIWSSSPYQTAEIFESLKSQENEPDPIAAVRAGLDKDEKAEDQVFNLEPQEMLACVPGVNPKNIMRLVLKTENIREVANMTEQELDPIVGRESGRQIYRFFNRNVLED</sequence>
<dbReference type="PANTHER" id="PTHR10150">
    <property type="entry name" value="DNA REPAIR ENDONUCLEASE XPF"/>
    <property type="match status" value="1"/>
</dbReference>
<dbReference type="InterPro" id="IPR006166">
    <property type="entry name" value="ERCC4_domain"/>
</dbReference>
<evidence type="ECO:0000256" key="4">
    <source>
        <dbReference type="ARBA" id="ARBA00022759"/>
    </source>
</evidence>
<protein>
    <submittedName>
        <fullName evidence="12">DNA excision repair protein ercc-4</fullName>
    </submittedName>
</protein>
<evidence type="ECO:0000256" key="2">
    <source>
        <dbReference type="ARBA" id="ARBA00010015"/>
    </source>
</evidence>
<dbReference type="InterPro" id="IPR010994">
    <property type="entry name" value="RuvA_2-like"/>
</dbReference>
<dbReference type="SMART" id="SM00891">
    <property type="entry name" value="ERCC4"/>
    <property type="match status" value="1"/>
</dbReference>
<dbReference type="Gene3D" id="1.10.150.20">
    <property type="entry name" value="5' to 3' exonuclease, C-terminal subdomain"/>
    <property type="match status" value="1"/>
</dbReference>
<dbReference type="AlphaFoldDB" id="A0A8H6N2U0"/>
<dbReference type="InterPro" id="IPR011335">
    <property type="entry name" value="Restrct_endonuc-II-like"/>
</dbReference>
<comment type="caution">
    <text evidence="12">The sequence shown here is derived from an EMBL/GenBank/DDBJ whole genome shotgun (WGS) entry which is preliminary data.</text>
</comment>
<keyword evidence="3" id="KW-0540">Nuclease</keyword>
<proteinExistence type="inferred from homology"/>
<organism evidence="12 13">
    <name type="scientific">Colletotrichum sojae</name>
    <dbReference type="NCBI Taxonomy" id="2175907"/>
    <lineage>
        <taxon>Eukaryota</taxon>
        <taxon>Fungi</taxon>
        <taxon>Dikarya</taxon>
        <taxon>Ascomycota</taxon>
        <taxon>Pezizomycotina</taxon>
        <taxon>Sordariomycetes</taxon>
        <taxon>Hypocreomycetidae</taxon>
        <taxon>Glomerellales</taxon>
        <taxon>Glomerellaceae</taxon>
        <taxon>Colletotrichum</taxon>
        <taxon>Colletotrichum orchidearum species complex</taxon>
    </lineage>
</organism>
<evidence type="ECO:0000259" key="11">
    <source>
        <dbReference type="SMART" id="SM00891"/>
    </source>
</evidence>
<feature type="domain" description="ERCC4" evidence="11">
    <location>
        <begin position="702"/>
        <end position="782"/>
    </location>
</feature>
<dbReference type="GO" id="GO:0003697">
    <property type="term" value="F:single-stranded DNA binding"/>
    <property type="evidence" value="ECO:0007669"/>
    <property type="project" value="InterPro"/>
</dbReference>
<evidence type="ECO:0000256" key="5">
    <source>
        <dbReference type="ARBA" id="ARBA00022763"/>
    </source>
</evidence>
<dbReference type="GO" id="GO:0000014">
    <property type="term" value="F:single-stranded DNA endodeoxyribonuclease activity"/>
    <property type="evidence" value="ECO:0007669"/>
    <property type="project" value="TreeGrafter"/>
</dbReference>
<dbReference type="GO" id="GO:0000736">
    <property type="term" value="P:double-strand break repair via single-strand annealing, removal of nonhomologous ends"/>
    <property type="evidence" value="ECO:0007669"/>
    <property type="project" value="TreeGrafter"/>
</dbReference>
<evidence type="ECO:0000256" key="6">
    <source>
        <dbReference type="ARBA" id="ARBA00022801"/>
    </source>
</evidence>
<feature type="region of interest" description="Disordered" evidence="10">
    <location>
        <begin position="434"/>
        <end position="455"/>
    </location>
</feature>
<name>A0A8H6N2U0_9PEZI</name>
<keyword evidence="7" id="KW-0238">DNA-binding</keyword>
<keyword evidence="4" id="KW-0255">Endonuclease</keyword>
<dbReference type="GO" id="GO:0003684">
    <property type="term" value="F:damaged DNA binding"/>
    <property type="evidence" value="ECO:0007669"/>
    <property type="project" value="TreeGrafter"/>
</dbReference>
<comment type="subcellular location">
    <subcellularLocation>
        <location evidence="1">Nucleus</location>
    </subcellularLocation>
</comment>
<evidence type="ECO:0000256" key="8">
    <source>
        <dbReference type="ARBA" id="ARBA00023204"/>
    </source>
</evidence>
<evidence type="ECO:0000256" key="7">
    <source>
        <dbReference type="ARBA" id="ARBA00023125"/>
    </source>
</evidence>
<dbReference type="FunFam" id="3.40.50.10130:FF:000002">
    <property type="entry name" value="DNA repair endonuclease XPF"/>
    <property type="match status" value="1"/>
</dbReference>
<feature type="compositionally biased region" description="Acidic residues" evidence="10">
    <location>
        <begin position="441"/>
        <end position="451"/>
    </location>
</feature>
<feature type="region of interest" description="Disordered" evidence="10">
    <location>
        <begin position="488"/>
        <end position="518"/>
    </location>
</feature>
<dbReference type="PANTHER" id="PTHR10150:SF0">
    <property type="entry name" value="DNA REPAIR ENDONUCLEASE XPF"/>
    <property type="match status" value="1"/>
</dbReference>
<evidence type="ECO:0000256" key="3">
    <source>
        <dbReference type="ARBA" id="ARBA00022722"/>
    </source>
</evidence>
<accession>A0A8H6N2U0</accession>
<dbReference type="GO" id="GO:0000724">
    <property type="term" value="P:double-strand break repair via homologous recombination"/>
    <property type="evidence" value="ECO:0007669"/>
    <property type="project" value="TreeGrafter"/>
</dbReference>